<gene>
    <name evidence="13" type="ORF">I9W82_003311</name>
</gene>
<accession>A0A8H8DAQ7</accession>
<comment type="similarity">
    <text evidence="1">Belongs to the aldo/keto reductase family.</text>
</comment>
<evidence type="ECO:0000256" key="5">
    <source>
        <dbReference type="ARBA" id="ARBA00051098"/>
    </source>
</evidence>
<dbReference type="PANTHER" id="PTHR43827">
    <property type="entry name" value="2,5-DIKETO-D-GLUCONIC ACID REDUCTASE"/>
    <property type="match status" value="1"/>
</dbReference>
<evidence type="ECO:0000256" key="2">
    <source>
        <dbReference type="ARBA" id="ARBA00022857"/>
    </source>
</evidence>
<keyword evidence="2" id="KW-0521">NADP</keyword>
<dbReference type="GeneID" id="93651940"/>
<comment type="caution">
    <text evidence="13">The sequence shown here is derived from an EMBL/GenBank/DDBJ whole genome shotgun (WGS) entry which is preliminary data.</text>
</comment>
<feature type="active site" description="Proton donor" evidence="9">
    <location>
        <position position="63"/>
    </location>
</feature>
<dbReference type="GO" id="GO:0047011">
    <property type="term" value="F:2-dehydropantolactone reductase (A-specific) activity"/>
    <property type="evidence" value="ECO:0007669"/>
    <property type="project" value="UniProtKB-ARBA"/>
</dbReference>
<dbReference type="RefSeq" id="XP_067548659.1">
    <property type="nucleotide sequence ID" value="XM_067692263.1"/>
</dbReference>
<name>A0A8H8DAQ7_9ASCO</name>
<dbReference type="SUPFAM" id="SSF51430">
    <property type="entry name" value="NAD(P)-linked oxidoreductase"/>
    <property type="match status" value="1"/>
</dbReference>
<keyword evidence="14" id="KW-1185">Reference proteome</keyword>
<evidence type="ECO:0000259" key="12">
    <source>
        <dbReference type="Pfam" id="PF00248"/>
    </source>
</evidence>
<keyword evidence="3" id="KW-0560">Oxidoreductase</keyword>
<evidence type="ECO:0000256" key="7">
    <source>
        <dbReference type="ARBA" id="ARBA00079693"/>
    </source>
</evidence>
<dbReference type="GO" id="GO:0042180">
    <property type="term" value="P:ketone metabolic process"/>
    <property type="evidence" value="ECO:0007669"/>
    <property type="project" value="UniProtKB-ARBA"/>
</dbReference>
<dbReference type="EMBL" id="JAEOAQ010000003">
    <property type="protein sequence ID" value="KAG5419543.1"/>
    <property type="molecule type" value="Genomic_DNA"/>
</dbReference>
<dbReference type="InterPro" id="IPR023210">
    <property type="entry name" value="NADP_OxRdtase_dom"/>
</dbReference>
<dbReference type="FunFam" id="3.20.20.100:FF:000002">
    <property type="entry name" value="2,5-diketo-D-gluconic acid reductase A"/>
    <property type="match status" value="1"/>
</dbReference>
<dbReference type="EC" id="1.1.1.358" evidence="6"/>
<evidence type="ECO:0000256" key="1">
    <source>
        <dbReference type="ARBA" id="ARBA00007905"/>
    </source>
</evidence>
<comment type="catalytic activity">
    <reaction evidence="4">
        <text>(R)-pantolactone + NADP(+) = 2-dehydropantolactone + NADPH + H(+)</text>
        <dbReference type="Rhea" id="RHEA:18981"/>
        <dbReference type="ChEBI" id="CHEBI:15378"/>
        <dbReference type="ChEBI" id="CHEBI:16719"/>
        <dbReference type="ChEBI" id="CHEBI:18395"/>
        <dbReference type="ChEBI" id="CHEBI:57783"/>
        <dbReference type="ChEBI" id="CHEBI:58349"/>
        <dbReference type="EC" id="1.1.1.358"/>
    </reaction>
</comment>
<evidence type="ECO:0000313" key="14">
    <source>
        <dbReference type="Proteomes" id="UP000669133"/>
    </source>
</evidence>
<dbReference type="AlphaFoldDB" id="A0A8H8DAQ7"/>
<dbReference type="InterPro" id="IPR020471">
    <property type="entry name" value="AKR"/>
</dbReference>
<dbReference type="PANTHER" id="PTHR43827:SF3">
    <property type="entry name" value="NADP-DEPENDENT OXIDOREDUCTASE DOMAIN-CONTAINING PROTEIN"/>
    <property type="match status" value="1"/>
</dbReference>
<dbReference type="Gene3D" id="3.20.20.100">
    <property type="entry name" value="NADP-dependent oxidoreductase domain"/>
    <property type="match status" value="1"/>
</dbReference>
<feature type="site" description="Lowers pKa of active site Tyr" evidence="11">
    <location>
        <position position="88"/>
    </location>
</feature>
<comment type="catalytic activity">
    <reaction evidence="5">
        <text>isatin + NADPH + H(+) = 3-hydroxyindolin-2-one + NADP(+)</text>
        <dbReference type="Rhea" id="RHEA:68608"/>
        <dbReference type="ChEBI" id="CHEBI:15378"/>
        <dbReference type="ChEBI" id="CHEBI:27539"/>
        <dbReference type="ChEBI" id="CHEBI:28536"/>
        <dbReference type="ChEBI" id="CHEBI:57783"/>
        <dbReference type="ChEBI" id="CHEBI:58349"/>
    </reaction>
</comment>
<evidence type="ECO:0000256" key="4">
    <source>
        <dbReference type="ARBA" id="ARBA00050878"/>
    </source>
</evidence>
<feature type="binding site" evidence="10">
    <location>
        <position position="125"/>
    </location>
    <ligand>
        <name>substrate</name>
    </ligand>
</feature>
<reference evidence="13 14" key="1">
    <citation type="submission" date="2020-12" db="EMBL/GenBank/DDBJ databases">
        <title>Effect of drift, selection, and recombination on the evolution of hybrid genomes in Candida yeast pathogens.</title>
        <authorList>
            <person name="Mixao V."/>
            <person name="Ksiezopolska E."/>
            <person name="Saus E."/>
            <person name="Boekhout T."/>
            <person name="Gacser A."/>
            <person name="Gabaldon T."/>
        </authorList>
    </citation>
    <scope>NUCLEOTIDE SEQUENCE [LARGE SCALE GENOMIC DNA]</scope>
    <source>
        <strain evidence="13 14">BP57</strain>
    </source>
</reference>
<feature type="domain" description="NADP-dependent oxidoreductase" evidence="12">
    <location>
        <begin position="21"/>
        <end position="290"/>
    </location>
</feature>
<dbReference type="InterPro" id="IPR036812">
    <property type="entry name" value="NAD(P)_OxRdtase_dom_sf"/>
</dbReference>
<dbReference type="PROSITE" id="PS00798">
    <property type="entry name" value="ALDOKETO_REDUCTASE_1"/>
    <property type="match status" value="1"/>
</dbReference>
<evidence type="ECO:0000256" key="9">
    <source>
        <dbReference type="PIRSR" id="PIRSR000097-1"/>
    </source>
</evidence>
<dbReference type="Proteomes" id="UP000669133">
    <property type="component" value="Unassembled WGS sequence"/>
</dbReference>
<dbReference type="GO" id="GO:0016652">
    <property type="term" value="F:oxidoreductase activity, acting on NAD(P)H as acceptor"/>
    <property type="evidence" value="ECO:0007669"/>
    <property type="project" value="InterPro"/>
</dbReference>
<dbReference type="CDD" id="cd19120">
    <property type="entry name" value="AKR_AKR3C2-3"/>
    <property type="match status" value="1"/>
</dbReference>
<dbReference type="PRINTS" id="PR00069">
    <property type="entry name" value="ALDKETRDTASE"/>
</dbReference>
<evidence type="ECO:0000313" key="13">
    <source>
        <dbReference type="EMBL" id="KAG5419543.1"/>
    </source>
</evidence>
<sequence length="307" mass="34790">MTQANPLPRVFRTKSGKEVSIGLGTGTKWKQQQTVNEISSELVENILLALKLGFRHIDTAEAYNTQKEVGEALRRTDVKREDIWITTKYSPGWGTIKAFSKSPKESINKALAELGTDYIDLFLIHSPFFTTDQTHGFTLEQVWEALVEAKKEGKVREIGVSNSAIPHLERLFAASPSPEFYPVANQIEFHPFLQNQSKSIVKFCQDHNILVEAFSPLAPLARVESNALAGTLEALAEKYKKTEAQILLRYTLQRGILPVTTSSKESRLKESLELFDFELTKEEVDKISKIGQENPYRAFFHEQFKDL</sequence>
<proteinExistence type="inferred from homology"/>
<evidence type="ECO:0000256" key="3">
    <source>
        <dbReference type="ARBA" id="ARBA00023002"/>
    </source>
</evidence>
<organism evidence="13 14">
    <name type="scientific">Candida metapsilosis</name>
    <dbReference type="NCBI Taxonomy" id="273372"/>
    <lineage>
        <taxon>Eukaryota</taxon>
        <taxon>Fungi</taxon>
        <taxon>Dikarya</taxon>
        <taxon>Ascomycota</taxon>
        <taxon>Saccharomycotina</taxon>
        <taxon>Pichiomycetes</taxon>
        <taxon>Debaryomycetaceae</taxon>
        <taxon>Candida/Lodderomyces clade</taxon>
        <taxon>Candida</taxon>
    </lineage>
</organism>
<dbReference type="PIRSF" id="PIRSF000097">
    <property type="entry name" value="AKR"/>
    <property type="match status" value="1"/>
</dbReference>
<dbReference type="InterPro" id="IPR018170">
    <property type="entry name" value="Aldo/ket_reductase_CS"/>
</dbReference>
<evidence type="ECO:0000256" key="10">
    <source>
        <dbReference type="PIRSR" id="PIRSR000097-2"/>
    </source>
</evidence>
<protein>
    <recommendedName>
        <fullName evidence="7">2-dehydropantolactone reductase</fullName>
        <ecNumber evidence="6">1.1.1.358</ecNumber>
    </recommendedName>
    <alternativeName>
        <fullName evidence="7">2-dehydropantolactone reductase</fullName>
    </alternativeName>
    <alternativeName>
        <fullName evidence="8">Ketopantoyl-lactone reductase</fullName>
    </alternativeName>
</protein>
<dbReference type="InterPro" id="IPR044494">
    <property type="entry name" value="AKR3C2/3"/>
</dbReference>
<dbReference type="Pfam" id="PF00248">
    <property type="entry name" value="Aldo_ket_red"/>
    <property type="match status" value="1"/>
</dbReference>
<dbReference type="OrthoDB" id="416253at2759"/>
<evidence type="ECO:0000256" key="11">
    <source>
        <dbReference type="PIRSR" id="PIRSR000097-3"/>
    </source>
</evidence>
<evidence type="ECO:0000256" key="6">
    <source>
        <dbReference type="ARBA" id="ARBA00066965"/>
    </source>
</evidence>
<evidence type="ECO:0000256" key="8">
    <source>
        <dbReference type="ARBA" id="ARBA00081322"/>
    </source>
</evidence>